<dbReference type="Pfam" id="PF00085">
    <property type="entry name" value="Thioredoxin"/>
    <property type="match status" value="1"/>
</dbReference>
<proteinExistence type="inferred from homology"/>
<feature type="active site" description="Nucleophile" evidence="8">
    <location>
        <position position="31"/>
    </location>
</feature>
<accession>A0A840SEI0</accession>
<dbReference type="PANTHER" id="PTHR45663:SF11">
    <property type="entry name" value="GEO12009P1"/>
    <property type="match status" value="1"/>
</dbReference>
<evidence type="ECO:0000256" key="3">
    <source>
        <dbReference type="ARBA" id="ARBA00022982"/>
    </source>
</evidence>
<dbReference type="AlphaFoldDB" id="A0A840SEI0"/>
<keyword evidence="3" id="KW-0249">Electron transport</keyword>
<evidence type="ECO:0000313" key="11">
    <source>
        <dbReference type="EMBL" id="MBB5219165.1"/>
    </source>
</evidence>
<feature type="disulfide bond" description="Redox-active" evidence="9">
    <location>
        <begin position="28"/>
        <end position="31"/>
    </location>
</feature>
<evidence type="ECO:0000256" key="2">
    <source>
        <dbReference type="ARBA" id="ARBA00022448"/>
    </source>
</evidence>
<evidence type="ECO:0000313" key="14">
    <source>
        <dbReference type="Proteomes" id="UP000593591"/>
    </source>
</evidence>
<sequence length="101" mass="11072">MVKQISESEFDEAVKSGVSAVDFSAVWCGPCKMLGPVFEKISEKYEGKINFYKVDVDEAPNLCQKLGIMSVPAVYLFKDGAQVATNIGFVPEAQLEAFITQ</sequence>
<feature type="active site" description="Nucleophile" evidence="8">
    <location>
        <position position="28"/>
    </location>
</feature>
<dbReference type="InterPro" id="IPR013766">
    <property type="entry name" value="Thioredoxin_domain"/>
</dbReference>
<protein>
    <recommendedName>
        <fullName evidence="6 7">Thioredoxin</fullName>
    </recommendedName>
</protein>
<dbReference type="RefSeq" id="WP_184652586.1">
    <property type="nucleotide sequence ID" value="NZ_JACHFR010000002.1"/>
</dbReference>
<comment type="similarity">
    <text evidence="1 7">Belongs to the thioredoxin family.</text>
</comment>
<dbReference type="Proteomes" id="UP000578697">
    <property type="component" value="Unassembled WGS sequence"/>
</dbReference>
<keyword evidence="4 9" id="KW-1015">Disulfide bond</keyword>
<evidence type="ECO:0000256" key="7">
    <source>
        <dbReference type="PIRNR" id="PIRNR000077"/>
    </source>
</evidence>
<feature type="domain" description="Thioredoxin" evidence="10">
    <location>
        <begin position="1"/>
        <end position="101"/>
    </location>
</feature>
<dbReference type="PROSITE" id="PS51352">
    <property type="entry name" value="THIOREDOXIN_2"/>
    <property type="match status" value="1"/>
</dbReference>
<dbReference type="PRINTS" id="PR00421">
    <property type="entry name" value="THIOREDOXIN"/>
</dbReference>
<dbReference type="EMBL" id="JACHFR010000002">
    <property type="protein sequence ID" value="MBB5219165.1"/>
    <property type="molecule type" value="Genomic_DNA"/>
</dbReference>
<keyword evidence="5 9" id="KW-0676">Redox-active center</keyword>
<dbReference type="CDD" id="cd02947">
    <property type="entry name" value="TRX_family"/>
    <property type="match status" value="1"/>
</dbReference>
<dbReference type="FunFam" id="3.40.30.10:FF:000001">
    <property type="entry name" value="Thioredoxin"/>
    <property type="match status" value="1"/>
</dbReference>
<dbReference type="InterPro" id="IPR005746">
    <property type="entry name" value="Thioredoxin"/>
</dbReference>
<dbReference type="KEGG" id="trc:DYE49_10965"/>
<feature type="site" description="Contributes to redox potential value" evidence="8">
    <location>
        <position position="30"/>
    </location>
</feature>
<dbReference type="GO" id="GO:0005737">
    <property type="term" value="C:cytoplasm"/>
    <property type="evidence" value="ECO:0007669"/>
    <property type="project" value="TreeGrafter"/>
</dbReference>
<dbReference type="NCBIfam" id="TIGR01068">
    <property type="entry name" value="thioredoxin"/>
    <property type="match status" value="1"/>
</dbReference>
<dbReference type="SUPFAM" id="SSF52833">
    <property type="entry name" value="Thioredoxin-like"/>
    <property type="match status" value="1"/>
</dbReference>
<gene>
    <name evidence="12" type="primary">trxA</name>
    <name evidence="12" type="ORF">DYE49_10965</name>
    <name evidence="11" type="ORF">HNP77_001534</name>
</gene>
<dbReference type="EMBL" id="CP031517">
    <property type="protein sequence ID" value="QOS40938.1"/>
    <property type="molecule type" value="Genomic_DNA"/>
</dbReference>
<evidence type="ECO:0000256" key="9">
    <source>
        <dbReference type="PIRSR" id="PIRSR000077-4"/>
    </source>
</evidence>
<keyword evidence="2" id="KW-0813">Transport</keyword>
<evidence type="ECO:0000256" key="1">
    <source>
        <dbReference type="ARBA" id="ARBA00008987"/>
    </source>
</evidence>
<dbReference type="Gene3D" id="3.40.30.10">
    <property type="entry name" value="Glutaredoxin"/>
    <property type="match status" value="1"/>
</dbReference>
<reference evidence="11 13" key="2">
    <citation type="submission" date="2020-08" db="EMBL/GenBank/DDBJ databases">
        <title>Genomic Encyclopedia of Type Strains, Phase IV (KMG-IV): sequencing the most valuable type-strain genomes for metagenomic binning, comparative biology and taxonomic classification.</title>
        <authorList>
            <person name="Goeker M."/>
        </authorList>
    </citation>
    <scope>NUCLEOTIDE SEQUENCE [LARGE SCALE GENOMIC DNA]</scope>
    <source>
        <strain evidence="11 13">DSM 103679</strain>
    </source>
</reference>
<evidence type="ECO:0000259" key="10">
    <source>
        <dbReference type="PROSITE" id="PS51352"/>
    </source>
</evidence>
<name>A0A840SEI0_9SPIR</name>
<reference evidence="12 14" key="1">
    <citation type="submission" date="2018-08" db="EMBL/GenBank/DDBJ databases">
        <title>The first complete genome of Treponema rectale (CHPAT), a commensal spirochete of the bovine rectum.</title>
        <authorList>
            <person name="Staton G.J."/>
            <person name="Clegg S.R."/>
            <person name="Carter S.D."/>
            <person name="Radford A.D."/>
            <person name="Darby A."/>
            <person name="Hall N."/>
            <person name="Birtles R.J."/>
            <person name="Evans N.J."/>
        </authorList>
    </citation>
    <scope>NUCLEOTIDE SEQUENCE [LARGE SCALE GENOMIC DNA]</scope>
    <source>
        <strain evidence="12 14">CHPA</strain>
    </source>
</reference>
<evidence type="ECO:0000256" key="5">
    <source>
        <dbReference type="ARBA" id="ARBA00023284"/>
    </source>
</evidence>
<dbReference type="Proteomes" id="UP000593591">
    <property type="component" value="Chromosome"/>
</dbReference>
<dbReference type="GO" id="GO:0015035">
    <property type="term" value="F:protein-disulfide reductase activity"/>
    <property type="evidence" value="ECO:0007669"/>
    <property type="project" value="UniProtKB-UniRule"/>
</dbReference>
<dbReference type="InterPro" id="IPR036249">
    <property type="entry name" value="Thioredoxin-like_sf"/>
</dbReference>
<keyword evidence="13" id="KW-1185">Reference proteome</keyword>
<organism evidence="11 13">
    <name type="scientific">Treponema rectale</name>
    <dbReference type="NCBI Taxonomy" id="744512"/>
    <lineage>
        <taxon>Bacteria</taxon>
        <taxon>Pseudomonadati</taxon>
        <taxon>Spirochaetota</taxon>
        <taxon>Spirochaetia</taxon>
        <taxon>Spirochaetales</taxon>
        <taxon>Treponemataceae</taxon>
        <taxon>Treponema</taxon>
    </lineage>
</organism>
<evidence type="ECO:0000256" key="8">
    <source>
        <dbReference type="PIRSR" id="PIRSR000077-1"/>
    </source>
</evidence>
<dbReference type="PANTHER" id="PTHR45663">
    <property type="entry name" value="GEO12009P1"/>
    <property type="match status" value="1"/>
</dbReference>
<evidence type="ECO:0000313" key="12">
    <source>
        <dbReference type="EMBL" id="QOS40938.1"/>
    </source>
</evidence>
<feature type="site" description="Contributes to redox potential value" evidence="8">
    <location>
        <position position="29"/>
    </location>
</feature>
<evidence type="ECO:0000256" key="4">
    <source>
        <dbReference type="ARBA" id="ARBA00023157"/>
    </source>
</evidence>
<feature type="site" description="Deprotonates C-terminal active site Cys" evidence="8">
    <location>
        <position position="22"/>
    </location>
</feature>
<dbReference type="PIRSF" id="PIRSF000077">
    <property type="entry name" value="Thioredoxin"/>
    <property type="match status" value="1"/>
</dbReference>
<evidence type="ECO:0000256" key="6">
    <source>
        <dbReference type="NCBIfam" id="TIGR01068"/>
    </source>
</evidence>
<evidence type="ECO:0000313" key="13">
    <source>
        <dbReference type="Proteomes" id="UP000578697"/>
    </source>
</evidence>